<accession>A0A6V7NPA8</accession>
<dbReference type="PROSITE" id="PS50158">
    <property type="entry name" value="ZF_CCHC"/>
    <property type="match status" value="2"/>
</dbReference>
<feature type="region of interest" description="Disordered" evidence="2">
    <location>
        <begin position="1"/>
        <end position="48"/>
    </location>
</feature>
<evidence type="ECO:0000256" key="1">
    <source>
        <dbReference type="PROSITE-ProRule" id="PRU00047"/>
    </source>
</evidence>
<evidence type="ECO:0000313" key="4">
    <source>
        <dbReference type="EMBL" id="CAD1820452.1"/>
    </source>
</evidence>
<name>A0A6V7NPA8_ANACO</name>
<sequence length="223" mass="24921">MAGPNQQNAHNSSPAKPYQRRGIDSPVKPVAKSHQARPAKRSRETDDSYLLLRRRAMQHSDDAKRRQLGPQVLCLCYQKFDPRKFLYHKASRSTIISKLKIDPHRITVTAGRAARPAIAAGLTEEATQASDEIRTSPMKRLSLHDGTPPVSPKRQHQASDEIRTSPMKRLSLHDGVPSVPGIGKCYRCGREGHWMAECASPAVSPCFQCGKPGHWKKDCPEFR</sequence>
<gene>
    <name evidence="4" type="ORF">CB5_LOCUS3663</name>
</gene>
<feature type="domain" description="CCHC-type" evidence="3">
    <location>
        <begin position="184"/>
        <end position="198"/>
    </location>
</feature>
<reference evidence="4" key="1">
    <citation type="submission" date="2020-07" db="EMBL/GenBank/DDBJ databases">
        <authorList>
            <person name="Lin J."/>
        </authorList>
    </citation>
    <scope>NUCLEOTIDE SEQUENCE</scope>
</reference>
<protein>
    <recommendedName>
        <fullName evidence="3">CCHC-type domain-containing protein</fullName>
    </recommendedName>
</protein>
<dbReference type="GO" id="GO:0008270">
    <property type="term" value="F:zinc ion binding"/>
    <property type="evidence" value="ECO:0007669"/>
    <property type="project" value="UniProtKB-KW"/>
</dbReference>
<organism evidence="4">
    <name type="scientific">Ananas comosus var. bracteatus</name>
    <name type="common">red pineapple</name>
    <dbReference type="NCBI Taxonomy" id="296719"/>
    <lineage>
        <taxon>Eukaryota</taxon>
        <taxon>Viridiplantae</taxon>
        <taxon>Streptophyta</taxon>
        <taxon>Embryophyta</taxon>
        <taxon>Tracheophyta</taxon>
        <taxon>Spermatophyta</taxon>
        <taxon>Magnoliopsida</taxon>
        <taxon>Liliopsida</taxon>
        <taxon>Poales</taxon>
        <taxon>Bromeliaceae</taxon>
        <taxon>Bromelioideae</taxon>
        <taxon>Ananas</taxon>
    </lineage>
</organism>
<dbReference type="Pfam" id="PF00098">
    <property type="entry name" value="zf-CCHC"/>
    <property type="match status" value="2"/>
</dbReference>
<dbReference type="InterPro" id="IPR001878">
    <property type="entry name" value="Znf_CCHC"/>
</dbReference>
<keyword evidence="1" id="KW-0863">Zinc-finger</keyword>
<proteinExistence type="predicted"/>
<dbReference type="SUPFAM" id="SSF57756">
    <property type="entry name" value="Retrovirus zinc finger-like domains"/>
    <property type="match status" value="1"/>
</dbReference>
<dbReference type="EMBL" id="LR862140">
    <property type="protein sequence ID" value="CAD1820452.1"/>
    <property type="molecule type" value="Genomic_DNA"/>
</dbReference>
<dbReference type="AlphaFoldDB" id="A0A6V7NPA8"/>
<dbReference type="Gene3D" id="4.10.60.10">
    <property type="entry name" value="Zinc finger, CCHC-type"/>
    <property type="match status" value="1"/>
</dbReference>
<keyword evidence="1" id="KW-0862">Zinc</keyword>
<keyword evidence="1" id="KW-0479">Metal-binding</keyword>
<evidence type="ECO:0000256" key="2">
    <source>
        <dbReference type="SAM" id="MobiDB-lite"/>
    </source>
</evidence>
<feature type="compositionally biased region" description="Polar residues" evidence="2">
    <location>
        <begin position="1"/>
        <end position="14"/>
    </location>
</feature>
<dbReference type="GO" id="GO:0003676">
    <property type="term" value="F:nucleic acid binding"/>
    <property type="evidence" value="ECO:0007669"/>
    <property type="project" value="InterPro"/>
</dbReference>
<dbReference type="InterPro" id="IPR036875">
    <property type="entry name" value="Znf_CCHC_sf"/>
</dbReference>
<feature type="region of interest" description="Disordered" evidence="2">
    <location>
        <begin position="123"/>
        <end position="161"/>
    </location>
</feature>
<dbReference type="SMART" id="SM00343">
    <property type="entry name" value="ZnF_C2HC"/>
    <property type="match status" value="2"/>
</dbReference>
<feature type="domain" description="CCHC-type" evidence="3">
    <location>
        <begin position="206"/>
        <end position="221"/>
    </location>
</feature>
<evidence type="ECO:0000259" key="3">
    <source>
        <dbReference type="PROSITE" id="PS50158"/>
    </source>
</evidence>